<evidence type="ECO:0000313" key="1">
    <source>
        <dbReference type="EMBL" id="KAK3244469.1"/>
    </source>
</evidence>
<dbReference type="AlphaFoldDB" id="A0AAE0BYJ0"/>
<gene>
    <name evidence="1" type="ORF">CYMTET_45918</name>
</gene>
<keyword evidence="2" id="KW-1185">Reference proteome</keyword>
<organism evidence="1 2">
    <name type="scientific">Cymbomonas tetramitiformis</name>
    <dbReference type="NCBI Taxonomy" id="36881"/>
    <lineage>
        <taxon>Eukaryota</taxon>
        <taxon>Viridiplantae</taxon>
        <taxon>Chlorophyta</taxon>
        <taxon>Pyramimonadophyceae</taxon>
        <taxon>Pyramimonadales</taxon>
        <taxon>Pyramimonadaceae</taxon>
        <taxon>Cymbomonas</taxon>
    </lineage>
</organism>
<evidence type="ECO:0000313" key="2">
    <source>
        <dbReference type="Proteomes" id="UP001190700"/>
    </source>
</evidence>
<reference evidence="1 2" key="1">
    <citation type="journal article" date="2015" name="Genome Biol. Evol.">
        <title>Comparative Genomics of a Bacterivorous Green Alga Reveals Evolutionary Causalities and Consequences of Phago-Mixotrophic Mode of Nutrition.</title>
        <authorList>
            <person name="Burns J.A."/>
            <person name="Paasch A."/>
            <person name="Narechania A."/>
            <person name="Kim E."/>
        </authorList>
    </citation>
    <scope>NUCLEOTIDE SEQUENCE [LARGE SCALE GENOMIC DNA]</scope>
    <source>
        <strain evidence="1 2">PLY_AMNH</strain>
    </source>
</reference>
<sequence length="268" mass="29454">MKSFSQIHHYGRKSHTYSREYQSDNLRRLPLACFRRPLRAMSASDGSGTTASLSLSLFPVPNPPLPPRVEHIIVAKQEIGAAAIISQELLISHEYATQLMHFGAVYFCPQCPPLPPHLAHLQPSTPSFEKLNPEDDAELRTVFKKKTPQNKKIKPERILEDREVKPGAYLRVHVHPKRFPRVYDVDWKARVIAEGPEWVVIDKPSGVTVGPTVDNLRESCVACAAGALGESCSPVAAVRLQTSPLPATLCTALRTALSTALGIALSTA</sequence>
<proteinExistence type="predicted"/>
<feature type="non-terminal residue" evidence="1">
    <location>
        <position position="268"/>
    </location>
</feature>
<evidence type="ECO:0008006" key="3">
    <source>
        <dbReference type="Google" id="ProtNLM"/>
    </source>
</evidence>
<dbReference type="Proteomes" id="UP001190700">
    <property type="component" value="Unassembled WGS sequence"/>
</dbReference>
<comment type="caution">
    <text evidence="1">The sequence shown here is derived from an EMBL/GenBank/DDBJ whole genome shotgun (WGS) entry which is preliminary data.</text>
</comment>
<protein>
    <recommendedName>
        <fullName evidence="3">Pseudouridine synthase RsuA/RluA-like domain-containing protein</fullName>
    </recommendedName>
</protein>
<dbReference type="EMBL" id="LGRX02031818">
    <property type="protein sequence ID" value="KAK3244469.1"/>
    <property type="molecule type" value="Genomic_DNA"/>
</dbReference>
<name>A0AAE0BYJ0_9CHLO</name>
<accession>A0AAE0BYJ0</accession>